<sequence length="432" mass="48675">MNRFLQWKNKLLFNPFFRSLSVLMAGTALSNLLIVLTTPLLTRMYTPEEFGVYSVFLSLLFTGTILVSLRYEMAIPLPEDDDDAFHLLVLSIGFAFLISGLLFVLFFFVPLAQYLNVPTLDAYMWMLSFSLLGIGLFQGFNSWALRQQQYMMISRAKMTMNSSQIAAQLGLGLFNLGLLGLLIGEIIGRVAGSLDYFRLINKTKTTTFKIKPKSLLKVLVGYKSYPIVSSWAALINSLGSQMPIFYLAAHFDAKTAGWFFLAQKILTIPEGLIGFSASQVYLSQAAITSRDTPEKFRQFFWDTVKKMFYMGLVIIGLVAIFAHLAIKLVFGEQWIPAAEFIQILAVLYFMKIIINPISANFYVFNALGKQFISELIRFILICLSLFLALEFFISPSASLVCISLMSALGYLIHGIFAWSTMNAPKQEEIIHD</sequence>
<evidence type="ECO:0000313" key="7">
    <source>
        <dbReference type="EMBL" id="MCZ8537469.1"/>
    </source>
</evidence>
<dbReference type="AlphaFoldDB" id="A0A9X3LHP8"/>
<feature type="transmembrane region" description="Helical" evidence="6">
    <location>
        <begin position="399"/>
        <end position="418"/>
    </location>
</feature>
<dbReference type="PANTHER" id="PTHR30250:SF28">
    <property type="entry name" value="POLYSACCHARIDE BIOSYNTHESIS PROTEIN"/>
    <property type="match status" value="1"/>
</dbReference>
<evidence type="ECO:0000256" key="5">
    <source>
        <dbReference type="ARBA" id="ARBA00023136"/>
    </source>
</evidence>
<dbReference type="Pfam" id="PF13440">
    <property type="entry name" value="Polysacc_synt_3"/>
    <property type="match status" value="1"/>
</dbReference>
<keyword evidence="8" id="KW-1185">Reference proteome</keyword>
<keyword evidence="4 6" id="KW-1133">Transmembrane helix</keyword>
<evidence type="ECO:0000313" key="8">
    <source>
        <dbReference type="Proteomes" id="UP001152173"/>
    </source>
</evidence>
<accession>A0A9X3LHP8</accession>
<evidence type="ECO:0000256" key="2">
    <source>
        <dbReference type="ARBA" id="ARBA00022475"/>
    </source>
</evidence>
<feature type="transmembrane region" description="Helical" evidence="6">
    <location>
        <begin position="307"/>
        <end position="328"/>
    </location>
</feature>
<evidence type="ECO:0000256" key="6">
    <source>
        <dbReference type="SAM" id="Phobius"/>
    </source>
</evidence>
<protein>
    <submittedName>
        <fullName evidence="7">Oligosaccharide flippase family protein</fullName>
    </submittedName>
</protein>
<keyword evidence="2" id="KW-1003">Cell membrane</keyword>
<proteinExistence type="predicted"/>
<dbReference type="PANTHER" id="PTHR30250">
    <property type="entry name" value="PST FAMILY PREDICTED COLANIC ACID TRANSPORTER"/>
    <property type="match status" value="1"/>
</dbReference>
<dbReference type="RefSeq" id="WP_269926564.1">
    <property type="nucleotide sequence ID" value="NZ_JAMKBJ010000007.1"/>
</dbReference>
<evidence type="ECO:0000256" key="1">
    <source>
        <dbReference type="ARBA" id="ARBA00004651"/>
    </source>
</evidence>
<dbReference type="GO" id="GO:0005886">
    <property type="term" value="C:plasma membrane"/>
    <property type="evidence" value="ECO:0007669"/>
    <property type="project" value="UniProtKB-SubCell"/>
</dbReference>
<evidence type="ECO:0000256" key="3">
    <source>
        <dbReference type="ARBA" id="ARBA00022692"/>
    </source>
</evidence>
<comment type="subcellular location">
    <subcellularLocation>
        <location evidence="1">Cell membrane</location>
        <topology evidence="1">Multi-pass membrane protein</topology>
    </subcellularLocation>
</comment>
<feature type="transmembrane region" description="Helical" evidence="6">
    <location>
        <begin position="85"/>
        <end position="110"/>
    </location>
</feature>
<dbReference type="InterPro" id="IPR050833">
    <property type="entry name" value="Poly_Biosynth_Transport"/>
</dbReference>
<feature type="transmembrane region" description="Helical" evidence="6">
    <location>
        <begin position="165"/>
        <end position="187"/>
    </location>
</feature>
<feature type="transmembrane region" description="Helical" evidence="6">
    <location>
        <begin position="122"/>
        <end position="144"/>
    </location>
</feature>
<comment type="caution">
    <text evidence="7">The sequence shown here is derived from an EMBL/GenBank/DDBJ whole genome shotgun (WGS) entry which is preliminary data.</text>
</comment>
<keyword evidence="3 6" id="KW-0812">Transmembrane</keyword>
<feature type="transmembrane region" description="Helical" evidence="6">
    <location>
        <begin position="375"/>
        <end position="393"/>
    </location>
</feature>
<dbReference type="Proteomes" id="UP001152173">
    <property type="component" value="Unassembled WGS sequence"/>
</dbReference>
<feature type="transmembrane region" description="Helical" evidence="6">
    <location>
        <begin position="53"/>
        <end position="73"/>
    </location>
</feature>
<feature type="transmembrane region" description="Helical" evidence="6">
    <location>
        <begin position="340"/>
        <end position="363"/>
    </location>
</feature>
<gene>
    <name evidence="7" type="ORF">M9R32_09770</name>
</gene>
<evidence type="ECO:0000256" key="4">
    <source>
        <dbReference type="ARBA" id="ARBA00022989"/>
    </source>
</evidence>
<reference evidence="7" key="1">
    <citation type="submission" date="2022-05" db="EMBL/GenBank/DDBJ databases">
        <authorList>
            <person name="Colautti A."/>
            <person name="Iacumin L."/>
        </authorList>
    </citation>
    <scope>NUCLEOTIDE SEQUENCE</scope>
    <source>
        <strain evidence="7">SK 55</strain>
    </source>
</reference>
<name>A0A9X3LHP8_9BACL</name>
<feature type="transmembrane region" description="Helical" evidence="6">
    <location>
        <begin position="228"/>
        <end position="249"/>
    </location>
</feature>
<organism evidence="7 8">
    <name type="scientific">Paenisporosarcina quisquiliarum</name>
    <dbReference type="NCBI Taxonomy" id="365346"/>
    <lineage>
        <taxon>Bacteria</taxon>
        <taxon>Bacillati</taxon>
        <taxon>Bacillota</taxon>
        <taxon>Bacilli</taxon>
        <taxon>Bacillales</taxon>
        <taxon>Caryophanaceae</taxon>
        <taxon>Paenisporosarcina</taxon>
    </lineage>
</organism>
<keyword evidence="5 6" id="KW-0472">Membrane</keyword>
<feature type="transmembrane region" description="Helical" evidence="6">
    <location>
        <begin position="20"/>
        <end position="41"/>
    </location>
</feature>
<dbReference type="EMBL" id="JAMKBJ010000007">
    <property type="protein sequence ID" value="MCZ8537469.1"/>
    <property type="molecule type" value="Genomic_DNA"/>
</dbReference>